<dbReference type="InterPro" id="IPR036770">
    <property type="entry name" value="Ankyrin_rpt-contain_sf"/>
</dbReference>
<dbReference type="SMART" id="SM00248">
    <property type="entry name" value="ANK"/>
    <property type="match status" value="11"/>
</dbReference>
<dbReference type="InterPro" id="IPR002110">
    <property type="entry name" value="Ankyrin_rpt"/>
</dbReference>
<evidence type="ECO:0000313" key="4">
    <source>
        <dbReference type="EMBL" id="KAK1676864.1"/>
    </source>
</evidence>
<keyword evidence="2 3" id="KW-0040">ANK repeat</keyword>
<name>A0AAJ0AN01_9PEZI</name>
<protein>
    <submittedName>
        <fullName evidence="4">Ankyrin repeat-containing domain protein</fullName>
    </submittedName>
</protein>
<dbReference type="PANTHER" id="PTHR24198">
    <property type="entry name" value="ANKYRIN REPEAT AND PROTEIN KINASE DOMAIN-CONTAINING PROTEIN"/>
    <property type="match status" value="1"/>
</dbReference>
<accession>A0AAJ0AN01</accession>
<comment type="caution">
    <text evidence="4">The sequence shown here is derived from an EMBL/GenBank/DDBJ whole genome shotgun (WGS) entry which is preliminary data.</text>
</comment>
<dbReference type="PANTHER" id="PTHR24198:SF165">
    <property type="entry name" value="ANKYRIN REPEAT-CONTAINING PROTEIN-RELATED"/>
    <property type="match status" value="1"/>
</dbReference>
<reference evidence="4" key="1">
    <citation type="submission" date="2021-06" db="EMBL/GenBank/DDBJ databases">
        <title>Comparative genomics, transcriptomics and evolutionary studies reveal genomic signatures of adaptation to plant cell wall in hemibiotrophic fungi.</title>
        <authorList>
            <consortium name="DOE Joint Genome Institute"/>
            <person name="Baroncelli R."/>
            <person name="Diaz J.F."/>
            <person name="Benocci T."/>
            <person name="Peng M."/>
            <person name="Battaglia E."/>
            <person name="Haridas S."/>
            <person name="Andreopoulos W."/>
            <person name="Labutti K."/>
            <person name="Pangilinan J."/>
            <person name="Floch G.L."/>
            <person name="Makela M.R."/>
            <person name="Henrissat B."/>
            <person name="Grigoriev I.V."/>
            <person name="Crouch J.A."/>
            <person name="De Vries R.P."/>
            <person name="Sukno S.A."/>
            <person name="Thon M.R."/>
        </authorList>
    </citation>
    <scope>NUCLEOTIDE SEQUENCE</scope>
    <source>
        <strain evidence="4">CBS 193.32</strain>
    </source>
</reference>
<feature type="repeat" description="ANK" evidence="3">
    <location>
        <begin position="238"/>
        <end position="270"/>
    </location>
</feature>
<dbReference type="AlphaFoldDB" id="A0AAJ0AN01"/>
<evidence type="ECO:0000256" key="1">
    <source>
        <dbReference type="ARBA" id="ARBA00022737"/>
    </source>
</evidence>
<feature type="repeat" description="ANK" evidence="3">
    <location>
        <begin position="337"/>
        <end position="369"/>
    </location>
</feature>
<organism evidence="4 5">
    <name type="scientific">Colletotrichum godetiae</name>
    <dbReference type="NCBI Taxonomy" id="1209918"/>
    <lineage>
        <taxon>Eukaryota</taxon>
        <taxon>Fungi</taxon>
        <taxon>Dikarya</taxon>
        <taxon>Ascomycota</taxon>
        <taxon>Pezizomycotina</taxon>
        <taxon>Sordariomycetes</taxon>
        <taxon>Hypocreomycetidae</taxon>
        <taxon>Glomerellales</taxon>
        <taxon>Glomerellaceae</taxon>
        <taxon>Colletotrichum</taxon>
        <taxon>Colletotrichum acutatum species complex</taxon>
    </lineage>
</organism>
<evidence type="ECO:0000313" key="5">
    <source>
        <dbReference type="Proteomes" id="UP001224890"/>
    </source>
</evidence>
<dbReference type="RefSeq" id="XP_060430867.1">
    <property type="nucleotide sequence ID" value="XM_060578271.1"/>
</dbReference>
<evidence type="ECO:0000256" key="2">
    <source>
        <dbReference type="ARBA" id="ARBA00023043"/>
    </source>
</evidence>
<gene>
    <name evidence="4" type="ORF">BDP55DRAFT_714562</name>
</gene>
<keyword evidence="5" id="KW-1185">Reference proteome</keyword>
<dbReference type="PROSITE" id="PS50297">
    <property type="entry name" value="ANK_REP_REGION"/>
    <property type="match status" value="2"/>
</dbReference>
<dbReference type="PROSITE" id="PS50088">
    <property type="entry name" value="ANK_REPEAT"/>
    <property type="match status" value="3"/>
</dbReference>
<feature type="repeat" description="ANK" evidence="3">
    <location>
        <begin position="370"/>
        <end position="402"/>
    </location>
</feature>
<dbReference type="SUPFAM" id="SSF48403">
    <property type="entry name" value="Ankyrin repeat"/>
    <property type="match status" value="2"/>
</dbReference>
<dbReference type="GeneID" id="85462797"/>
<proteinExistence type="predicted"/>
<dbReference type="Gene3D" id="1.25.40.20">
    <property type="entry name" value="Ankyrin repeat-containing domain"/>
    <property type="match status" value="3"/>
</dbReference>
<dbReference type="Proteomes" id="UP001224890">
    <property type="component" value="Unassembled WGS sequence"/>
</dbReference>
<sequence length="530" mass="59009">MVTGDAVEGMSGLHAAVHFNLTYWANHLIESRGSIRETNPNKFDNLRETPLHKALIKPIVNDVDIVKALVRYGAKLDLKGPRGYSAMTSAIRYGPSSIAKVLVVSQTDLDVEIFEGWTSFWQAFHHGREIIGKSKIGPSKAKGSQSLRQAVESHAQYLTDLLLERGVDMNNLSRDGWIPLKHAIRYMHNDPSKIERLLKRYPNPSNPRIAAGAISNNRPAIVKLLIEHGADKDKAYENGSTSLIDAINKNHMGIVWVLVDQGASINETDINGHAALTRAVLENEKSISWLLTAKGASIFCPIEDLPNLFCWSLAYNDLSLAWFLCQRQKVADIPNDQGMTPLHWPVRDSHLDAVRFLVQQDVRLKLKDSKGNTPLILATLGREIAIMKPLLGYGALADGRDNQGLSALPHASRLDFHEGVQVLLRWSSDRNLVDSKGFNALHHAVVSDNGDDALILLTTACVRLERYEEHGRKPLMLCAQLDRLYRAKQFLLDGTKSGAPCPRGWNALKHAEHYGSENVQGHLEFLDRDI</sequence>
<keyword evidence="1" id="KW-0677">Repeat</keyword>
<dbReference type="Pfam" id="PF12796">
    <property type="entry name" value="Ank_2"/>
    <property type="match status" value="3"/>
</dbReference>
<evidence type="ECO:0000256" key="3">
    <source>
        <dbReference type="PROSITE-ProRule" id="PRU00023"/>
    </source>
</evidence>
<dbReference type="EMBL" id="JAHMHR010000016">
    <property type="protein sequence ID" value="KAK1676864.1"/>
    <property type="molecule type" value="Genomic_DNA"/>
</dbReference>